<dbReference type="RefSeq" id="WP_152187806.1">
    <property type="nucleotide sequence ID" value="NZ_WFKJ01000003.1"/>
</dbReference>
<evidence type="ECO:0008006" key="3">
    <source>
        <dbReference type="Google" id="ProtNLM"/>
    </source>
</evidence>
<sequence>MTQIKDLDKLKNLTKNELNVLLELLKISDQENNIFFNNNEREVIAENLDISRNGLTKSILSLQNSKKLLTKRNDFFYILNKDVFSSSNN</sequence>
<evidence type="ECO:0000313" key="2">
    <source>
        <dbReference type="Proteomes" id="UP000461010"/>
    </source>
</evidence>
<keyword evidence="2" id="KW-1185">Reference proteome</keyword>
<protein>
    <recommendedName>
        <fullName evidence="3">Plasmid replication protein RepL domain-containing protein</fullName>
    </recommendedName>
</protein>
<reference evidence="1 2" key="1">
    <citation type="submission" date="2019-10" db="EMBL/GenBank/DDBJ databases">
        <title>Poseidonibacter ostreae sp. nov., isolated from the gut of the Ostrea denselamellosa.</title>
        <authorList>
            <person name="Choi A."/>
        </authorList>
    </citation>
    <scope>NUCLEOTIDE SEQUENCE [LARGE SCALE GENOMIC DNA]</scope>
    <source>
        <strain evidence="1 2">SJOD-M-5</strain>
    </source>
</reference>
<proteinExistence type="predicted"/>
<accession>A0ABQ6VUR1</accession>
<organism evidence="1 2">
    <name type="scientific">Poseidonibacter ostreae</name>
    <dbReference type="NCBI Taxonomy" id="2654171"/>
    <lineage>
        <taxon>Bacteria</taxon>
        <taxon>Pseudomonadati</taxon>
        <taxon>Campylobacterota</taxon>
        <taxon>Epsilonproteobacteria</taxon>
        <taxon>Campylobacterales</taxon>
        <taxon>Arcobacteraceae</taxon>
        <taxon>Poseidonibacter</taxon>
    </lineage>
</organism>
<evidence type="ECO:0000313" key="1">
    <source>
        <dbReference type="EMBL" id="KAB7892598.1"/>
    </source>
</evidence>
<gene>
    <name evidence="1" type="ORF">GBG18_01710</name>
</gene>
<name>A0ABQ6VUR1_9BACT</name>
<dbReference type="EMBL" id="WFKJ01000003">
    <property type="protein sequence ID" value="KAB7892598.1"/>
    <property type="molecule type" value="Genomic_DNA"/>
</dbReference>
<comment type="caution">
    <text evidence="1">The sequence shown here is derived from an EMBL/GenBank/DDBJ whole genome shotgun (WGS) entry which is preliminary data.</text>
</comment>
<dbReference type="Proteomes" id="UP000461010">
    <property type="component" value="Unassembled WGS sequence"/>
</dbReference>